<keyword evidence="1" id="KW-0812">Transmembrane</keyword>
<keyword evidence="1" id="KW-0472">Membrane</keyword>
<name>A0AAU7Z069_9BACT</name>
<organism evidence="2">
    <name type="scientific">Tunturiibacter gelidiferens</name>
    <dbReference type="NCBI Taxonomy" id="3069689"/>
    <lineage>
        <taxon>Bacteria</taxon>
        <taxon>Pseudomonadati</taxon>
        <taxon>Acidobacteriota</taxon>
        <taxon>Terriglobia</taxon>
        <taxon>Terriglobales</taxon>
        <taxon>Acidobacteriaceae</taxon>
        <taxon>Tunturiibacter</taxon>
    </lineage>
</organism>
<protein>
    <submittedName>
        <fullName evidence="2">Uncharacterized protein</fullName>
    </submittedName>
</protein>
<accession>A0AAU7Z069</accession>
<evidence type="ECO:0000256" key="1">
    <source>
        <dbReference type="SAM" id="Phobius"/>
    </source>
</evidence>
<proteinExistence type="predicted"/>
<gene>
    <name evidence="2" type="ORF">RBB81_21605</name>
</gene>
<reference evidence="2" key="2">
    <citation type="journal article" date="2024" name="Environ. Microbiol.">
        <title>Genome analysis and description of Tunturibacter gen. nov. expands the diversity of Terriglobia in tundra soils.</title>
        <authorList>
            <person name="Messyasz A."/>
            <person name="Mannisto M.K."/>
            <person name="Kerkhof L.J."/>
            <person name="Haggblom M.M."/>
        </authorList>
    </citation>
    <scope>NUCLEOTIDE SEQUENCE</scope>
    <source>
        <strain evidence="2">M8UP39</strain>
    </source>
</reference>
<dbReference type="AlphaFoldDB" id="A0AAU7Z069"/>
<dbReference type="RefSeq" id="WP_353072140.1">
    <property type="nucleotide sequence ID" value="NZ_CP132938.1"/>
</dbReference>
<reference evidence="2" key="1">
    <citation type="submission" date="2023-08" db="EMBL/GenBank/DDBJ databases">
        <authorList>
            <person name="Messyasz A."/>
            <person name="Mannisto M.K."/>
            <person name="Kerkhof L.J."/>
            <person name="Haggblom M."/>
        </authorList>
    </citation>
    <scope>NUCLEOTIDE SEQUENCE</scope>
    <source>
        <strain evidence="2">M8UP39</strain>
    </source>
</reference>
<sequence>MQDRKAPSDSSVSKWTIFLLVLAFVTVWAVRGVLERAGRMQTANTSASVFARTAPGSPANAVIRLDQVVGVYLKGTLLERESDTAYRLPIGSGSRLLPSSPLRQPS</sequence>
<feature type="transmembrane region" description="Helical" evidence="1">
    <location>
        <begin position="15"/>
        <end position="34"/>
    </location>
</feature>
<dbReference type="KEGG" id="tgi:RBB81_21605"/>
<evidence type="ECO:0000313" key="2">
    <source>
        <dbReference type="EMBL" id="XCB22143.1"/>
    </source>
</evidence>
<dbReference type="EMBL" id="CP132938">
    <property type="protein sequence ID" value="XCB22143.1"/>
    <property type="molecule type" value="Genomic_DNA"/>
</dbReference>
<keyword evidence="1" id="KW-1133">Transmembrane helix</keyword>